<gene>
    <name evidence="2" type="ORF">HNP49_002424</name>
</gene>
<feature type="domain" description="GST N-terminal" evidence="1">
    <location>
        <begin position="8"/>
        <end position="81"/>
    </location>
</feature>
<dbReference type="CDD" id="cd00570">
    <property type="entry name" value="GST_N_family"/>
    <property type="match status" value="1"/>
</dbReference>
<dbReference type="Proteomes" id="UP000557193">
    <property type="component" value="Unassembled WGS sequence"/>
</dbReference>
<dbReference type="RefSeq" id="WP_184683580.1">
    <property type="nucleotide sequence ID" value="NZ_JACHLL010000004.1"/>
</dbReference>
<dbReference type="AlphaFoldDB" id="A0A7X0ES77"/>
<name>A0A7X0ES77_9PSED</name>
<reference evidence="2 3" key="1">
    <citation type="submission" date="2020-08" db="EMBL/GenBank/DDBJ databases">
        <title>Functional genomics of gut bacteria from endangered species of beetles.</title>
        <authorList>
            <person name="Carlos-Shanley C."/>
        </authorList>
    </citation>
    <scope>NUCLEOTIDE SEQUENCE [LARGE SCALE GENOMIC DNA]</scope>
    <source>
        <strain evidence="2 3">S00202</strain>
    </source>
</reference>
<dbReference type="InterPro" id="IPR036249">
    <property type="entry name" value="Thioredoxin-like_sf"/>
</dbReference>
<protein>
    <submittedName>
        <fullName evidence="2">Glutathione S-transferase</fullName>
        <ecNumber evidence="2">2.5.1.18</ecNumber>
    </submittedName>
</protein>
<proteinExistence type="predicted"/>
<dbReference type="Gene3D" id="3.40.30.10">
    <property type="entry name" value="Glutaredoxin"/>
    <property type="match status" value="1"/>
</dbReference>
<comment type="caution">
    <text evidence="2">The sequence shown here is derived from an EMBL/GenBank/DDBJ whole genome shotgun (WGS) entry which is preliminary data.</text>
</comment>
<dbReference type="InterPro" id="IPR004045">
    <property type="entry name" value="Glutathione_S-Trfase_N"/>
</dbReference>
<dbReference type="SUPFAM" id="SSF47616">
    <property type="entry name" value="GST C-terminal domain-like"/>
    <property type="match status" value="1"/>
</dbReference>
<organism evidence="2 3">
    <name type="scientific">Pseudomonas fluvialis</name>
    <dbReference type="NCBI Taxonomy" id="1793966"/>
    <lineage>
        <taxon>Bacteria</taxon>
        <taxon>Pseudomonadati</taxon>
        <taxon>Pseudomonadota</taxon>
        <taxon>Gammaproteobacteria</taxon>
        <taxon>Pseudomonadales</taxon>
        <taxon>Pseudomonadaceae</taxon>
        <taxon>Pseudomonas</taxon>
    </lineage>
</organism>
<sequence>MTSAPLTLYTFAMSHYSEKIRWTLDACQLPYQERCLTPVFHMPTALRLGRRGQTTLPIVQQGSVAVQDSPRIVDWLETRQGTLSILPEAQREDIRQIEQRFDSIGKDVARLLYAGSFGVADAHIRQLWTAHANPLQALFIRLAYPLICLGFRQKLNINAASATRAGERIGAQLDWLEAQLADGRRYLVGDQLSLADITAASLLAPIACPAEHPVYGDAAYQAGMAATLAPWQARPGMAWVRELYRQQRYTGLTD</sequence>
<evidence type="ECO:0000259" key="1">
    <source>
        <dbReference type="Pfam" id="PF13417"/>
    </source>
</evidence>
<dbReference type="GO" id="GO:0004364">
    <property type="term" value="F:glutathione transferase activity"/>
    <property type="evidence" value="ECO:0007669"/>
    <property type="project" value="UniProtKB-EC"/>
</dbReference>
<keyword evidence="3" id="KW-1185">Reference proteome</keyword>
<dbReference type="InterPro" id="IPR036282">
    <property type="entry name" value="Glutathione-S-Trfase_C_sf"/>
</dbReference>
<dbReference type="Pfam" id="PF13417">
    <property type="entry name" value="GST_N_3"/>
    <property type="match status" value="1"/>
</dbReference>
<evidence type="ECO:0000313" key="3">
    <source>
        <dbReference type="Proteomes" id="UP000557193"/>
    </source>
</evidence>
<dbReference type="Gene3D" id="1.20.1050.10">
    <property type="match status" value="1"/>
</dbReference>
<evidence type="ECO:0000313" key="2">
    <source>
        <dbReference type="EMBL" id="MBB6342242.1"/>
    </source>
</evidence>
<dbReference type="SUPFAM" id="SSF52833">
    <property type="entry name" value="Thioredoxin-like"/>
    <property type="match status" value="1"/>
</dbReference>
<dbReference type="EMBL" id="JACHLL010000004">
    <property type="protein sequence ID" value="MBB6342242.1"/>
    <property type="molecule type" value="Genomic_DNA"/>
</dbReference>
<keyword evidence="2" id="KW-0808">Transferase</keyword>
<dbReference type="EC" id="2.5.1.18" evidence="2"/>
<accession>A0A7X0ES77</accession>
<dbReference type="Pfam" id="PF13410">
    <property type="entry name" value="GST_C_2"/>
    <property type="match status" value="1"/>
</dbReference>